<evidence type="ECO:0000256" key="14">
    <source>
        <dbReference type="ARBA" id="ARBA00038929"/>
    </source>
</evidence>
<evidence type="ECO:0000256" key="9">
    <source>
        <dbReference type="ARBA" id="ARBA00023180"/>
    </source>
</evidence>
<comment type="function">
    <text evidence="13">Glucosidase involved in the degradation of cellulosic biomass. Active on lichenan.</text>
</comment>
<comment type="caution">
    <text evidence="18">The sequence shown here is derived from an EMBL/GenBank/DDBJ whole genome shotgun (WGS) entry which is preliminary data.</text>
</comment>
<accession>A0A812UKB3</accession>
<keyword evidence="5 16" id="KW-0378">Hydrolase</keyword>
<dbReference type="Proteomes" id="UP000604046">
    <property type="component" value="Unassembled WGS sequence"/>
</dbReference>
<evidence type="ECO:0000256" key="6">
    <source>
        <dbReference type="ARBA" id="ARBA00022968"/>
    </source>
</evidence>
<feature type="domain" description="Glycoside hydrolase family 5" evidence="17">
    <location>
        <begin position="42"/>
        <end position="314"/>
    </location>
</feature>
<gene>
    <name evidence="18" type="primary">exgA</name>
    <name evidence="18" type="ORF">SNAT2548_LOCUS32278</name>
</gene>
<dbReference type="GO" id="GO:0009986">
    <property type="term" value="C:cell surface"/>
    <property type="evidence" value="ECO:0007669"/>
    <property type="project" value="TreeGrafter"/>
</dbReference>
<dbReference type="GO" id="GO:0071555">
    <property type="term" value="P:cell wall organization"/>
    <property type="evidence" value="ECO:0007669"/>
    <property type="project" value="UniProtKB-KW"/>
</dbReference>
<dbReference type="PANTHER" id="PTHR31297:SF34">
    <property type="entry name" value="GLUCAN 1,3-BETA-GLUCOSIDASE 2"/>
    <property type="match status" value="1"/>
</dbReference>
<evidence type="ECO:0000256" key="10">
    <source>
        <dbReference type="ARBA" id="ARBA00023295"/>
    </source>
</evidence>
<evidence type="ECO:0000313" key="18">
    <source>
        <dbReference type="EMBL" id="CAE7568358.1"/>
    </source>
</evidence>
<evidence type="ECO:0000256" key="3">
    <source>
        <dbReference type="ARBA" id="ARBA00022475"/>
    </source>
</evidence>
<evidence type="ECO:0000256" key="8">
    <source>
        <dbReference type="ARBA" id="ARBA00023136"/>
    </source>
</evidence>
<dbReference type="EC" id="3.2.1.58" evidence="14"/>
<evidence type="ECO:0000256" key="1">
    <source>
        <dbReference type="ARBA" id="ARBA00004401"/>
    </source>
</evidence>
<proteinExistence type="inferred from homology"/>
<dbReference type="AlphaFoldDB" id="A0A812UKB3"/>
<dbReference type="GO" id="GO:0009251">
    <property type="term" value="P:glucan catabolic process"/>
    <property type="evidence" value="ECO:0007669"/>
    <property type="project" value="TreeGrafter"/>
</dbReference>
<comment type="catalytic activity">
    <reaction evidence="12">
        <text>Successive hydrolysis of beta-D-glucose units from the non-reducing ends of (1-&gt;3)-beta-D-glucans, releasing alpha-glucose.</text>
        <dbReference type="EC" id="3.2.1.58"/>
    </reaction>
</comment>
<organism evidence="18 19">
    <name type="scientific">Symbiodinium natans</name>
    <dbReference type="NCBI Taxonomy" id="878477"/>
    <lineage>
        <taxon>Eukaryota</taxon>
        <taxon>Sar</taxon>
        <taxon>Alveolata</taxon>
        <taxon>Dinophyceae</taxon>
        <taxon>Suessiales</taxon>
        <taxon>Symbiodiniaceae</taxon>
        <taxon>Symbiodinium</taxon>
    </lineage>
</organism>
<evidence type="ECO:0000256" key="15">
    <source>
        <dbReference type="ARBA" id="ARBA00041260"/>
    </source>
</evidence>
<keyword evidence="6" id="KW-0735">Signal-anchor</keyword>
<evidence type="ECO:0000256" key="11">
    <source>
        <dbReference type="ARBA" id="ARBA00023316"/>
    </source>
</evidence>
<dbReference type="SUPFAM" id="SSF51445">
    <property type="entry name" value="(Trans)glycosidases"/>
    <property type="match status" value="1"/>
</dbReference>
<dbReference type="OrthoDB" id="413024at2759"/>
<comment type="subcellular location">
    <subcellularLocation>
        <location evidence="1">Cell membrane</location>
        <topology evidence="1">Single-pass type II membrane protein</topology>
    </subcellularLocation>
</comment>
<dbReference type="PANTHER" id="PTHR31297">
    <property type="entry name" value="GLUCAN ENDO-1,6-BETA-GLUCOSIDASE B"/>
    <property type="match status" value="1"/>
</dbReference>
<evidence type="ECO:0000256" key="7">
    <source>
        <dbReference type="ARBA" id="ARBA00022989"/>
    </source>
</evidence>
<dbReference type="InterPro" id="IPR050386">
    <property type="entry name" value="Glycosyl_hydrolase_5"/>
</dbReference>
<dbReference type="Gene3D" id="3.20.20.80">
    <property type="entry name" value="Glycosidases"/>
    <property type="match status" value="1"/>
</dbReference>
<dbReference type="GO" id="GO:0005576">
    <property type="term" value="C:extracellular region"/>
    <property type="evidence" value="ECO:0007669"/>
    <property type="project" value="TreeGrafter"/>
</dbReference>
<comment type="similarity">
    <text evidence="2 16">Belongs to the glycosyl hydrolase 5 (cellulase A) family.</text>
</comment>
<dbReference type="Pfam" id="PF00150">
    <property type="entry name" value="Cellulase"/>
    <property type="match status" value="1"/>
</dbReference>
<evidence type="ECO:0000256" key="16">
    <source>
        <dbReference type="RuleBase" id="RU361153"/>
    </source>
</evidence>
<dbReference type="InterPro" id="IPR001547">
    <property type="entry name" value="Glyco_hydro_5"/>
</dbReference>
<keyword evidence="4" id="KW-0812">Transmembrane</keyword>
<evidence type="ECO:0000256" key="5">
    <source>
        <dbReference type="ARBA" id="ARBA00022801"/>
    </source>
</evidence>
<keyword evidence="8" id="KW-0472">Membrane</keyword>
<keyword evidence="3" id="KW-1003">Cell membrane</keyword>
<sequence>MLDKLKWEAHRATFILEDDFRNIRSMGRSLKRACRWAPCAAAGAGFNAVRIPFGYWIVTGPAAHLAMLLLRPRNSHNLASGELYVGPGLDFLDRALMWCQRLGLQVLLDLHGAPGGESGERPCGRERKDWRWEHWRLDESIEALKIISRRFQGHPAVSGIAVCNEPSEKVPADVLCQFYDEAVRAIRAYMPPDEVSIMLPVYRTERLDEIWRLWTRAFDGFARHANVAFDLHLYHCFGAWWRRQGLGSHLRMTKRHRKILRRVPAVVGEWSLALPDRALAQSDTKDQAYKAFAAAQLDAYGHASHGWFFWNWCDSPDHHPGWDARTCIQRHWLAQADLCKSGASLIPAGGV</sequence>
<name>A0A812UKB3_9DINO</name>
<evidence type="ECO:0000256" key="2">
    <source>
        <dbReference type="ARBA" id="ARBA00005641"/>
    </source>
</evidence>
<keyword evidence="19" id="KW-1185">Reference proteome</keyword>
<protein>
    <recommendedName>
        <fullName evidence="14">glucan 1,3-beta-glucosidase</fullName>
        <ecNumber evidence="14">3.2.1.58</ecNumber>
    </recommendedName>
    <alternativeName>
        <fullName evidence="15">Exo-1,3-beta-glucanase D</fullName>
    </alternativeName>
</protein>
<evidence type="ECO:0000256" key="13">
    <source>
        <dbReference type="ARBA" id="ARBA00037126"/>
    </source>
</evidence>
<evidence type="ECO:0000313" key="19">
    <source>
        <dbReference type="Proteomes" id="UP000604046"/>
    </source>
</evidence>
<keyword evidence="7" id="KW-1133">Transmembrane helix</keyword>
<dbReference type="GO" id="GO:0005886">
    <property type="term" value="C:plasma membrane"/>
    <property type="evidence" value="ECO:0007669"/>
    <property type="project" value="UniProtKB-SubCell"/>
</dbReference>
<evidence type="ECO:0000256" key="4">
    <source>
        <dbReference type="ARBA" id="ARBA00022692"/>
    </source>
</evidence>
<dbReference type="InterPro" id="IPR017853">
    <property type="entry name" value="GH"/>
</dbReference>
<dbReference type="GO" id="GO:0004338">
    <property type="term" value="F:glucan exo-1,3-beta-glucosidase activity"/>
    <property type="evidence" value="ECO:0007669"/>
    <property type="project" value="UniProtKB-EC"/>
</dbReference>
<keyword evidence="10 16" id="KW-0326">Glycosidase</keyword>
<reference evidence="18" key="1">
    <citation type="submission" date="2021-02" db="EMBL/GenBank/DDBJ databases">
        <authorList>
            <person name="Dougan E. K."/>
            <person name="Rhodes N."/>
            <person name="Thang M."/>
            <person name="Chan C."/>
        </authorList>
    </citation>
    <scope>NUCLEOTIDE SEQUENCE</scope>
</reference>
<keyword evidence="11" id="KW-0961">Cell wall biogenesis/degradation</keyword>
<dbReference type="EMBL" id="CAJNDS010002702">
    <property type="protein sequence ID" value="CAE7568358.1"/>
    <property type="molecule type" value="Genomic_DNA"/>
</dbReference>
<evidence type="ECO:0000259" key="17">
    <source>
        <dbReference type="Pfam" id="PF00150"/>
    </source>
</evidence>
<keyword evidence="9" id="KW-0325">Glycoprotein</keyword>
<evidence type="ECO:0000256" key="12">
    <source>
        <dbReference type="ARBA" id="ARBA00036824"/>
    </source>
</evidence>